<accession>A0A239E5S3</accession>
<name>A0A239E5S3_9FLAO</name>
<proteinExistence type="predicted"/>
<dbReference type="EMBL" id="FZNY01000014">
    <property type="protein sequence ID" value="SNS39648.1"/>
    <property type="molecule type" value="Genomic_DNA"/>
</dbReference>
<sequence>MLRNLILTILIVQNIYGQDYFEGEILYNVTYESLDQNISSSILEREMGKSFSAYIKEDKYQLFYDAKGKLGWIKVSVFLNEGYTLTEYEKSDTLIKSPFGSQKEKLIDFKVISSNQKEVLGKMCKSILIHYESLNENSFFKEFRGTYYYYDEYKLNPKLYEKYTDGFWNLYVKESESVSLRNETEFLPFFRAIQEAVKITPKKIPDTIFNSNPNKYLLIE</sequence>
<gene>
    <name evidence="1" type="ORF">SAMN06265376_1144</name>
</gene>
<evidence type="ECO:0000313" key="1">
    <source>
        <dbReference type="EMBL" id="SNS39648.1"/>
    </source>
</evidence>
<reference evidence="1 2" key="1">
    <citation type="submission" date="2017-06" db="EMBL/GenBank/DDBJ databases">
        <authorList>
            <person name="Kim H.J."/>
            <person name="Triplett B.A."/>
        </authorList>
    </citation>
    <scope>NUCLEOTIDE SEQUENCE [LARGE SCALE GENOMIC DNA]</scope>
    <source>
        <strain evidence="1 2">DSM 25597</strain>
    </source>
</reference>
<protein>
    <submittedName>
        <fullName evidence="1">Uncharacterized protein</fullName>
    </submittedName>
</protein>
<dbReference type="OrthoDB" id="1440536at2"/>
<organism evidence="1 2">
    <name type="scientific">Dokdonia pacifica</name>
    <dbReference type="NCBI Taxonomy" id="1627892"/>
    <lineage>
        <taxon>Bacteria</taxon>
        <taxon>Pseudomonadati</taxon>
        <taxon>Bacteroidota</taxon>
        <taxon>Flavobacteriia</taxon>
        <taxon>Flavobacteriales</taxon>
        <taxon>Flavobacteriaceae</taxon>
        <taxon>Dokdonia</taxon>
    </lineage>
</organism>
<keyword evidence="2" id="KW-1185">Reference proteome</keyword>
<evidence type="ECO:0000313" key="2">
    <source>
        <dbReference type="Proteomes" id="UP000198379"/>
    </source>
</evidence>
<dbReference type="Proteomes" id="UP000198379">
    <property type="component" value="Unassembled WGS sequence"/>
</dbReference>
<dbReference type="AlphaFoldDB" id="A0A239E5S3"/>
<dbReference type="RefSeq" id="WP_089374042.1">
    <property type="nucleotide sequence ID" value="NZ_BMEP01000004.1"/>
</dbReference>